<evidence type="ECO:0000259" key="3">
    <source>
        <dbReference type="Pfam" id="PF00326"/>
    </source>
</evidence>
<feature type="region of interest" description="Disordered" evidence="1">
    <location>
        <begin position="89"/>
        <end position="127"/>
    </location>
</feature>
<protein>
    <submittedName>
        <fullName evidence="5">S9 family peptidase</fullName>
    </submittedName>
</protein>
<sequence length="702" mass="77056">MKMSGQTISLAVLCAVTVSLACRELAAQDRLATMPGYDNYQKVSKELPGAVKSGAVSVTWKDEGKAFEYRHEGKFLRFDIATGKITPVADAKDAPKGPGGRGPFGGAPQGGAPRGRQSTSTTSPDGQFKAFYRDRNLWLSDAKGLIEMAVTTDGSEKSRIKNGSASWVYGEELFQRSAMWWSPDSKKVAFYRFDETSVPDYYLALDQTALMTKLDAEPYPKPGAPNPVVDLLVYDLTTKKTTKLDVRDGKPFANDVVGHYAYRVSWAADGKELLFERTNRRQNVLELAAADPVGGKCRVVVREEWPASWVENLPPMRFLKDGRRFIWTSERTGWRNLYLYDLGGKLLATLTNYPFEVANVVRVDEEAGVLYYTARSGDNPMKLQLHRVGLDGTGDTRLTDPAFHHAVDFAPDGKHFIDVYQTHAVPPASRLVSADGKAVADLAKSDTTKFEKLGLRAPELLKFKAGDGATDLYGLLHFPSNFDPAKKYPLLVSVYAGPGTNGARETHAAPSALAEYGFLVASFDSRSAGGRGKKFLDAIYGKLGVVEIDDQAAGVKALWERPYLDKTRVGIYGGSYGGYASVMCLLRHPDVFQAACASSPVTDYRLYDSIYTERYMGLPQDNKAGYDAGSAVVHAAKLKGRLMIYYGTADNNVHPSNSLQLIRALQRAGKSFDLQVGPDAGHSGISQPRMMEFFIENLVLRK</sequence>
<reference evidence="5 6" key="1">
    <citation type="submission" date="2021-04" db="EMBL/GenBank/DDBJ databases">
        <authorList>
            <person name="Ivanova A."/>
        </authorList>
    </citation>
    <scope>NUCLEOTIDE SEQUENCE [LARGE SCALE GENOMIC DNA]</scope>
    <source>
        <strain evidence="5 6">G18</strain>
    </source>
</reference>
<dbReference type="Gene3D" id="2.140.10.30">
    <property type="entry name" value="Dipeptidylpeptidase IV, N-terminal domain"/>
    <property type="match status" value="1"/>
</dbReference>
<dbReference type="EMBL" id="JAGKQQ010000001">
    <property type="protein sequence ID" value="MBP3958141.1"/>
    <property type="molecule type" value="Genomic_DNA"/>
</dbReference>
<dbReference type="InterPro" id="IPR001375">
    <property type="entry name" value="Peptidase_S9_cat"/>
</dbReference>
<dbReference type="Pfam" id="PF00930">
    <property type="entry name" value="DPPIV_N"/>
    <property type="match status" value="1"/>
</dbReference>
<dbReference type="Gene3D" id="3.40.50.1820">
    <property type="entry name" value="alpha/beta hydrolase"/>
    <property type="match status" value="1"/>
</dbReference>
<dbReference type="Proteomes" id="UP000676565">
    <property type="component" value="Unassembled WGS sequence"/>
</dbReference>
<dbReference type="SUPFAM" id="SSF82171">
    <property type="entry name" value="DPP6 N-terminal domain-like"/>
    <property type="match status" value="1"/>
</dbReference>
<feature type="compositionally biased region" description="Gly residues" evidence="1">
    <location>
        <begin position="97"/>
        <end position="113"/>
    </location>
</feature>
<name>A0ABS5BWM3_9BACT</name>
<dbReference type="PANTHER" id="PTHR11731">
    <property type="entry name" value="PROTEASE FAMILY S9B,C DIPEPTIDYL-PEPTIDASE IV-RELATED"/>
    <property type="match status" value="1"/>
</dbReference>
<evidence type="ECO:0000313" key="5">
    <source>
        <dbReference type="EMBL" id="MBP3958141.1"/>
    </source>
</evidence>
<evidence type="ECO:0000256" key="2">
    <source>
        <dbReference type="SAM" id="SignalP"/>
    </source>
</evidence>
<evidence type="ECO:0000313" key="6">
    <source>
        <dbReference type="Proteomes" id="UP000676565"/>
    </source>
</evidence>
<accession>A0ABS5BWM3</accession>
<feature type="domain" description="Dipeptidylpeptidase IV N-terminal" evidence="4">
    <location>
        <begin position="69"/>
        <end position="427"/>
    </location>
</feature>
<gene>
    <name evidence="5" type="ORF">J8F10_23070</name>
</gene>
<keyword evidence="2" id="KW-0732">Signal</keyword>
<feature type="chain" id="PRO_5046739061" evidence="2">
    <location>
        <begin position="22"/>
        <end position="702"/>
    </location>
</feature>
<dbReference type="InterPro" id="IPR029058">
    <property type="entry name" value="AB_hydrolase_fold"/>
</dbReference>
<evidence type="ECO:0000259" key="4">
    <source>
        <dbReference type="Pfam" id="PF00930"/>
    </source>
</evidence>
<feature type="domain" description="Peptidase S9 prolyl oligopeptidase catalytic" evidence="3">
    <location>
        <begin position="510"/>
        <end position="689"/>
    </location>
</feature>
<dbReference type="PANTHER" id="PTHR11731:SF193">
    <property type="entry name" value="DIPEPTIDYL PEPTIDASE 9"/>
    <property type="match status" value="1"/>
</dbReference>
<dbReference type="PROSITE" id="PS51257">
    <property type="entry name" value="PROKAR_LIPOPROTEIN"/>
    <property type="match status" value="1"/>
</dbReference>
<dbReference type="SUPFAM" id="SSF53474">
    <property type="entry name" value="alpha/beta-Hydrolases"/>
    <property type="match status" value="1"/>
</dbReference>
<keyword evidence="6" id="KW-1185">Reference proteome</keyword>
<dbReference type="InterPro" id="IPR002469">
    <property type="entry name" value="Peptidase_S9B_N"/>
</dbReference>
<proteinExistence type="predicted"/>
<comment type="caution">
    <text evidence="5">The sequence shown here is derived from an EMBL/GenBank/DDBJ whole genome shotgun (WGS) entry which is preliminary data.</text>
</comment>
<evidence type="ECO:0000256" key="1">
    <source>
        <dbReference type="SAM" id="MobiDB-lite"/>
    </source>
</evidence>
<feature type="signal peptide" evidence="2">
    <location>
        <begin position="1"/>
        <end position="21"/>
    </location>
</feature>
<dbReference type="InterPro" id="IPR050278">
    <property type="entry name" value="Serine_Prot_S9B/DPPIV"/>
</dbReference>
<organism evidence="5 6">
    <name type="scientific">Gemmata palustris</name>
    <dbReference type="NCBI Taxonomy" id="2822762"/>
    <lineage>
        <taxon>Bacteria</taxon>
        <taxon>Pseudomonadati</taxon>
        <taxon>Planctomycetota</taxon>
        <taxon>Planctomycetia</taxon>
        <taxon>Gemmatales</taxon>
        <taxon>Gemmataceae</taxon>
        <taxon>Gemmata</taxon>
    </lineage>
</organism>
<dbReference type="Pfam" id="PF00326">
    <property type="entry name" value="Peptidase_S9"/>
    <property type="match status" value="1"/>
</dbReference>